<dbReference type="GO" id="GO:0016491">
    <property type="term" value="F:oxidoreductase activity"/>
    <property type="evidence" value="ECO:0007669"/>
    <property type="project" value="UniProtKB-KW"/>
</dbReference>
<accession>A0A446CRI7</accession>
<proteinExistence type="predicted"/>
<dbReference type="InterPro" id="IPR015815">
    <property type="entry name" value="HIBADH-related"/>
</dbReference>
<dbReference type="GO" id="GO:0050661">
    <property type="term" value="F:NADP binding"/>
    <property type="evidence" value="ECO:0007669"/>
    <property type="project" value="InterPro"/>
</dbReference>
<feature type="active site" evidence="2">
    <location>
        <position position="175"/>
    </location>
</feature>
<evidence type="ECO:0000256" key="2">
    <source>
        <dbReference type="PIRSR" id="PIRSR000103-1"/>
    </source>
</evidence>
<dbReference type="InterPro" id="IPR013328">
    <property type="entry name" value="6PGD_dom2"/>
</dbReference>
<evidence type="ECO:0000259" key="3">
    <source>
        <dbReference type="Pfam" id="PF03446"/>
    </source>
</evidence>
<dbReference type="OrthoDB" id="4333at2"/>
<dbReference type="EMBL" id="UFQB01000024">
    <property type="protein sequence ID" value="SSW70460.1"/>
    <property type="molecule type" value="Genomic_DNA"/>
</dbReference>
<evidence type="ECO:0000313" key="5">
    <source>
        <dbReference type="EMBL" id="SSW70460.1"/>
    </source>
</evidence>
<keyword evidence="6" id="KW-1185">Reference proteome</keyword>
<dbReference type="Gene3D" id="3.40.50.720">
    <property type="entry name" value="NAD(P)-binding Rossmann-like Domain"/>
    <property type="match status" value="1"/>
</dbReference>
<dbReference type="InterPro" id="IPR008927">
    <property type="entry name" value="6-PGluconate_DH-like_C_sf"/>
</dbReference>
<dbReference type="Proteomes" id="UP000289184">
    <property type="component" value="Unassembled WGS sequence"/>
</dbReference>
<dbReference type="PIRSF" id="PIRSF000103">
    <property type="entry name" value="HIBADH"/>
    <property type="match status" value="1"/>
</dbReference>
<dbReference type="PANTHER" id="PTHR43060">
    <property type="entry name" value="3-HYDROXYISOBUTYRATE DEHYDROGENASE-LIKE 1, MITOCHONDRIAL-RELATED"/>
    <property type="match status" value="1"/>
</dbReference>
<sequence>MSAPRIGFIGMGEAVFHIAKGLHDDGLSGIQAYDKMWNVAPQSELVGRRAQEAGVALAPSLQALVEGVDIVICAVSASLAVSLARECLPWLRPDQIYADFNSAGPQTKIEIAELVAPSGARFVDGAIMGTVPGLGHKVPTLICGAGAPALAAALQPYGMELSVLEGDAGRASASKMLRSIFMKGVVALLLETVLAGHRYGLEDDLLQSIADTFANGSFHDIANGLMARGVIHAERRAHEMEEVVATLRAAKVDATMSEATHAKLLAIAAAGYKQHFGGVAPKDFHDIFQVAY</sequence>
<evidence type="ECO:0000313" key="6">
    <source>
        <dbReference type="Proteomes" id="UP000289184"/>
    </source>
</evidence>
<dbReference type="InterPro" id="IPR015814">
    <property type="entry name" value="Pgluconate_DH_NAD-bd_C"/>
</dbReference>
<dbReference type="RefSeq" id="WP_129529704.1">
    <property type="nucleotide sequence ID" value="NZ_UFQB01000024.1"/>
</dbReference>
<dbReference type="Pfam" id="PF03446">
    <property type="entry name" value="NAD_binding_2"/>
    <property type="match status" value="1"/>
</dbReference>
<organism evidence="5 6">
    <name type="scientific">Achromobacter agilis</name>
    <dbReference type="NCBI Taxonomy" id="1353888"/>
    <lineage>
        <taxon>Bacteria</taxon>
        <taxon>Pseudomonadati</taxon>
        <taxon>Pseudomonadota</taxon>
        <taxon>Betaproteobacteria</taxon>
        <taxon>Burkholderiales</taxon>
        <taxon>Alcaligenaceae</taxon>
        <taxon>Achromobacter</taxon>
    </lineage>
</organism>
<dbReference type="InterPro" id="IPR036291">
    <property type="entry name" value="NAD(P)-bd_dom_sf"/>
</dbReference>
<dbReference type="SUPFAM" id="SSF48179">
    <property type="entry name" value="6-phosphogluconate dehydrogenase C-terminal domain-like"/>
    <property type="match status" value="1"/>
</dbReference>
<dbReference type="AlphaFoldDB" id="A0A446CRI7"/>
<feature type="domain" description="6-phosphogluconate dehydrogenase NADP-binding" evidence="3">
    <location>
        <begin position="5"/>
        <end position="150"/>
    </location>
</feature>
<reference evidence="5 6" key="1">
    <citation type="submission" date="2018-07" db="EMBL/GenBank/DDBJ databases">
        <authorList>
            <person name="Peeters C."/>
        </authorList>
    </citation>
    <scope>NUCLEOTIDE SEQUENCE [LARGE SCALE GENOMIC DNA]</scope>
    <source>
        <strain evidence="5 6">LMG 3411</strain>
    </source>
</reference>
<gene>
    <name evidence="5" type="ORF">AGI3411_04629</name>
</gene>
<protein>
    <submittedName>
        <fullName evidence="5">Uncharacterized protein</fullName>
    </submittedName>
</protein>
<keyword evidence="1" id="KW-0560">Oxidoreductase</keyword>
<dbReference type="Gene3D" id="1.10.1040.10">
    <property type="entry name" value="N-(1-d-carboxylethyl)-l-norvaline Dehydrogenase, domain 2"/>
    <property type="match status" value="1"/>
</dbReference>
<name>A0A446CRI7_9BURK</name>
<dbReference type="SUPFAM" id="SSF51735">
    <property type="entry name" value="NAD(P)-binding Rossmann-fold domains"/>
    <property type="match status" value="1"/>
</dbReference>
<dbReference type="PANTHER" id="PTHR43060:SF15">
    <property type="entry name" value="3-HYDROXYISOBUTYRATE DEHYDROGENASE-LIKE 1, MITOCHONDRIAL-RELATED"/>
    <property type="match status" value="1"/>
</dbReference>
<evidence type="ECO:0000259" key="4">
    <source>
        <dbReference type="Pfam" id="PF09130"/>
    </source>
</evidence>
<evidence type="ECO:0000256" key="1">
    <source>
        <dbReference type="ARBA" id="ARBA00023002"/>
    </source>
</evidence>
<feature type="domain" description="Phosphogluconate dehydrogenase NAD-binding putative C-terminal" evidence="4">
    <location>
        <begin position="197"/>
        <end position="263"/>
    </location>
</feature>
<dbReference type="InterPro" id="IPR006115">
    <property type="entry name" value="6PGDH_NADP-bd"/>
</dbReference>
<dbReference type="Pfam" id="PF09130">
    <property type="entry name" value="DUF1932"/>
    <property type="match status" value="1"/>
</dbReference>